<dbReference type="Pfam" id="PF10067">
    <property type="entry name" value="DUF2306"/>
    <property type="match status" value="1"/>
</dbReference>
<name>A0A9W6I5M6_9ACTN</name>
<keyword evidence="2" id="KW-1133">Transmembrane helix</keyword>
<reference evidence="3" key="1">
    <citation type="journal article" date="2014" name="Int. J. Syst. Evol. Microbiol.">
        <title>Complete genome sequence of Corynebacterium casei LMG S-19264T (=DSM 44701T), isolated from a smear-ripened cheese.</title>
        <authorList>
            <consortium name="US DOE Joint Genome Institute (JGI-PGF)"/>
            <person name="Walter F."/>
            <person name="Albersmeier A."/>
            <person name="Kalinowski J."/>
            <person name="Ruckert C."/>
        </authorList>
    </citation>
    <scope>NUCLEOTIDE SEQUENCE</scope>
    <source>
        <strain evidence="3">VKM Ac-2007</strain>
    </source>
</reference>
<feature type="transmembrane region" description="Helical" evidence="2">
    <location>
        <begin position="79"/>
        <end position="101"/>
    </location>
</feature>
<dbReference type="Proteomes" id="UP001143474">
    <property type="component" value="Unassembled WGS sequence"/>
</dbReference>
<feature type="transmembrane region" description="Helical" evidence="2">
    <location>
        <begin position="209"/>
        <end position="232"/>
    </location>
</feature>
<feature type="transmembrane region" description="Helical" evidence="2">
    <location>
        <begin position="121"/>
        <end position="142"/>
    </location>
</feature>
<keyword evidence="4" id="KW-1185">Reference proteome</keyword>
<gene>
    <name evidence="3" type="ORF">GCM10017600_47970</name>
</gene>
<keyword evidence="2" id="KW-0812">Transmembrane</keyword>
<evidence type="ECO:0000313" key="3">
    <source>
        <dbReference type="EMBL" id="GLK11390.1"/>
    </source>
</evidence>
<sequence>MTQSSERIDVPLAGLDGPEHLSRPAAGQSPAPAYARQWWRSGLLPAALLSLAFFLYALPPYLSLDPGQARIAYLQRDVWWHYPALVAHIAFGTVALTTVVLQMWTWLRVHHPRVHRISGRLYIFGGVLPSGLLALLITPFAGGPVGDAVEGVVWLGTTFYALKMVRRGDFARHRRWMMFSYALCAQVIWGRIIIITLTLTVPTWLTNNFALVLEAASWVGMMINVVIAQWWYEHTAKRPLAIRPA</sequence>
<feature type="transmembrane region" description="Helical" evidence="2">
    <location>
        <begin position="42"/>
        <end position="59"/>
    </location>
</feature>
<reference evidence="3" key="2">
    <citation type="submission" date="2023-01" db="EMBL/GenBank/DDBJ databases">
        <authorList>
            <person name="Sun Q."/>
            <person name="Evtushenko L."/>
        </authorList>
    </citation>
    <scope>NUCLEOTIDE SEQUENCE</scope>
    <source>
        <strain evidence="3">VKM Ac-2007</strain>
    </source>
</reference>
<dbReference type="InterPro" id="IPR018750">
    <property type="entry name" value="DUF2306_membrane"/>
</dbReference>
<accession>A0A9W6I5M6</accession>
<dbReference type="AlphaFoldDB" id="A0A9W6I5M6"/>
<dbReference type="RefSeq" id="WP_271219775.1">
    <property type="nucleotide sequence ID" value="NZ_BAAAVD010000049.1"/>
</dbReference>
<protein>
    <recommendedName>
        <fullName evidence="5">DUF2306 domain-containing protein</fullName>
    </recommendedName>
</protein>
<proteinExistence type="predicted"/>
<comment type="caution">
    <text evidence="3">The sequence shown here is derived from an EMBL/GenBank/DDBJ whole genome shotgun (WGS) entry which is preliminary data.</text>
</comment>
<evidence type="ECO:0008006" key="5">
    <source>
        <dbReference type="Google" id="ProtNLM"/>
    </source>
</evidence>
<feature type="region of interest" description="Disordered" evidence="1">
    <location>
        <begin position="1"/>
        <end position="28"/>
    </location>
</feature>
<keyword evidence="2" id="KW-0472">Membrane</keyword>
<evidence type="ECO:0000313" key="4">
    <source>
        <dbReference type="Proteomes" id="UP001143474"/>
    </source>
</evidence>
<feature type="transmembrane region" description="Helical" evidence="2">
    <location>
        <begin position="177"/>
        <end position="197"/>
    </location>
</feature>
<evidence type="ECO:0000256" key="1">
    <source>
        <dbReference type="SAM" id="MobiDB-lite"/>
    </source>
</evidence>
<dbReference type="EMBL" id="BSEV01000011">
    <property type="protein sequence ID" value="GLK11390.1"/>
    <property type="molecule type" value="Genomic_DNA"/>
</dbReference>
<evidence type="ECO:0000256" key="2">
    <source>
        <dbReference type="SAM" id="Phobius"/>
    </source>
</evidence>
<organism evidence="3 4">
    <name type="scientific">Streptosporangium carneum</name>
    <dbReference type="NCBI Taxonomy" id="47481"/>
    <lineage>
        <taxon>Bacteria</taxon>
        <taxon>Bacillati</taxon>
        <taxon>Actinomycetota</taxon>
        <taxon>Actinomycetes</taxon>
        <taxon>Streptosporangiales</taxon>
        <taxon>Streptosporangiaceae</taxon>
        <taxon>Streptosporangium</taxon>
    </lineage>
</organism>
<feature type="transmembrane region" description="Helical" evidence="2">
    <location>
        <begin position="148"/>
        <end position="165"/>
    </location>
</feature>